<sequence length="405" mass="45510">MRPTIGLRADAPDLHLSHQPTPEECTGVWSATAASWKDSLTLPEYLEEAQYLMTVPLASNGGRTMWVLVDKKLPPGQRQVLCSCESFRKLALISDAKGVVKEGIVHGIASVFCRQEYRGRGYGARLMKKLAQVLRGWQSEHGKKSIGSVLYSDIGPNYYARLGWLPNPNNGHFVFLPVKMETNTARPVLEAELEKLCFRDEAMVRKAMATPSPSTTQKRVVILPDLDHMLWHIRKEDFATDHIFGKRAEVKGAIAGCPGKQVWVIWVRRYYEHPGSHTVQDEEKQDGGNVLYILRLVVEGDETANKPHDDSRSPPLTDAYAEQAVALRAVLRAAQAEAAEWRLDHVHLWEPSPLVRSLLGQSGLDATWVERQESSIASALWFTEEESNTVKDAPAWVNNEYYAWC</sequence>
<proteinExistence type="predicted"/>
<keyword evidence="4" id="KW-1185">Reference proteome</keyword>
<evidence type="ECO:0000313" key="3">
    <source>
        <dbReference type="EMBL" id="KAK8015687.1"/>
    </source>
</evidence>
<dbReference type="PANTHER" id="PTHR34815:SF2">
    <property type="entry name" value="N-ACETYLTRANSFERASE DOMAIN-CONTAINING PROTEIN"/>
    <property type="match status" value="1"/>
</dbReference>
<dbReference type="InterPro" id="IPR055100">
    <property type="entry name" value="GNAT_LYC1-like"/>
</dbReference>
<dbReference type="CDD" id="cd04301">
    <property type="entry name" value="NAT_SF"/>
    <property type="match status" value="1"/>
</dbReference>
<dbReference type="InterPro" id="IPR053013">
    <property type="entry name" value="LAT"/>
</dbReference>
<reference evidence="3 4" key="1">
    <citation type="submission" date="2023-01" db="EMBL/GenBank/DDBJ databases">
        <title>Analysis of 21 Apiospora genomes using comparative genomics revels a genus with tremendous synthesis potential of carbohydrate active enzymes and secondary metabolites.</title>
        <authorList>
            <person name="Sorensen T."/>
        </authorList>
    </citation>
    <scope>NUCLEOTIDE SEQUENCE [LARGE SCALE GENOMIC DNA]</scope>
    <source>
        <strain evidence="3 4">CBS 20057</strain>
    </source>
</reference>
<dbReference type="EMBL" id="JAQQWI010000012">
    <property type="protein sequence ID" value="KAK8015687.1"/>
    <property type="molecule type" value="Genomic_DNA"/>
</dbReference>
<organism evidence="3 4">
    <name type="scientific">Apiospora marii</name>
    <dbReference type="NCBI Taxonomy" id="335849"/>
    <lineage>
        <taxon>Eukaryota</taxon>
        <taxon>Fungi</taxon>
        <taxon>Dikarya</taxon>
        <taxon>Ascomycota</taxon>
        <taxon>Pezizomycotina</taxon>
        <taxon>Sordariomycetes</taxon>
        <taxon>Xylariomycetidae</taxon>
        <taxon>Amphisphaeriales</taxon>
        <taxon>Apiosporaceae</taxon>
        <taxon>Apiospora</taxon>
    </lineage>
</organism>
<evidence type="ECO:0000259" key="1">
    <source>
        <dbReference type="Pfam" id="PF00583"/>
    </source>
</evidence>
<feature type="domain" description="N-acetyltransferase" evidence="1">
    <location>
        <begin position="103"/>
        <end position="138"/>
    </location>
</feature>
<dbReference type="Pfam" id="PF22998">
    <property type="entry name" value="GNAT_LYC1-like"/>
    <property type="match status" value="1"/>
</dbReference>
<evidence type="ECO:0008006" key="5">
    <source>
        <dbReference type="Google" id="ProtNLM"/>
    </source>
</evidence>
<protein>
    <recommendedName>
        <fullName evidence="5">N-acetyltransferase domain-containing protein</fullName>
    </recommendedName>
</protein>
<feature type="domain" description="LYC1 C-terminal" evidence="2">
    <location>
        <begin position="181"/>
        <end position="405"/>
    </location>
</feature>
<dbReference type="Proteomes" id="UP001396898">
    <property type="component" value="Unassembled WGS sequence"/>
</dbReference>
<dbReference type="InterPro" id="IPR000182">
    <property type="entry name" value="GNAT_dom"/>
</dbReference>
<accession>A0ABR1RLD8</accession>
<dbReference type="SUPFAM" id="SSF55729">
    <property type="entry name" value="Acyl-CoA N-acyltransferases (Nat)"/>
    <property type="match status" value="1"/>
</dbReference>
<dbReference type="Gene3D" id="3.40.630.30">
    <property type="match status" value="1"/>
</dbReference>
<gene>
    <name evidence="3" type="ORF">PG991_008575</name>
</gene>
<comment type="caution">
    <text evidence="3">The sequence shown here is derived from an EMBL/GenBank/DDBJ whole genome shotgun (WGS) entry which is preliminary data.</text>
</comment>
<evidence type="ECO:0000313" key="4">
    <source>
        <dbReference type="Proteomes" id="UP001396898"/>
    </source>
</evidence>
<dbReference type="InterPro" id="IPR016181">
    <property type="entry name" value="Acyl_CoA_acyltransferase"/>
</dbReference>
<dbReference type="PANTHER" id="PTHR34815">
    <property type="entry name" value="LYSINE ACETYLTRANSFERASE"/>
    <property type="match status" value="1"/>
</dbReference>
<evidence type="ECO:0000259" key="2">
    <source>
        <dbReference type="Pfam" id="PF22998"/>
    </source>
</evidence>
<dbReference type="Pfam" id="PF00583">
    <property type="entry name" value="Acetyltransf_1"/>
    <property type="match status" value="1"/>
</dbReference>
<name>A0ABR1RLD8_9PEZI</name>